<dbReference type="GO" id="GO:0042742">
    <property type="term" value="P:defense response to bacterium"/>
    <property type="evidence" value="ECO:0007669"/>
    <property type="project" value="UniProtKB-ARBA"/>
</dbReference>
<dbReference type="FunFam" id="1.10.10.10:FF:000322">
    <property type="entry name" value="Probable disease resistance protein At1g63360"/>
    <property type="match status" value="1"/>
</dbReference>
<reference evidence="5 6" key="1">
    <citation type="journal article" date="2010" name="Nature">
        <title>Genome sequencing and analysis of the model grass Brachypodium distachyon.</title>
        <authorList>
            <consortium name="International Brachypodium Initiative"/>
        </authorList>
    </citation>
    <scope>NUCLEOTIDE SEQUENCE [LARGE SCALE GENOMIC DNA]</scope>
    <source>
        <strain evidence="5 6">Bd21</strain>
    </source>
</reference>
<evidence type="ECO:0000256" key="2">
    <source>
        <dbReference type="ARBA" id="ARBA00022821"/>
    </source>
</evidence>
<dbReference type="Gene3D" id="1.10.8.430">
    <property type="entry name" value="Helical domain of apoptotic protease-activating factors"/>
    <property type="match status" value="1"/>
</dbReference>
<reference evidence="5" key="2">
    <citation type="submission" date="2017-06" db="EMBL/GenBank/DDBJ databases">
        <title>WGS assembly of Brachypodium distachyon.</title>
        <authorList>
            <consortium name="The International Brachypodium Initiative"/>
            <person name="Lucas S."/>
            <person name="Harmon-Smith M."/>
            <person name="Lail K."/>
            <person name="Tice H."/>
            <person name="Grimwood J."/>
            <person name="Bruce D."/>
            <person name="Barry K."/>
            <person name="Shu S."/>
            <person name="Lindquist E."/>
            <person name="Wang M."/>
            <person name="Pitluck S."/>
            <person name="Vogel J.P."/>
            <person name="Garvin D.F."/>
            <person name="Mockler T.C."/>
            <person name="Schmutz J."/>
            <person name="Rokhsar D."/>
            <person name="Bevan M.W."/>
        </authorList>
    </citation>
    <scope>NUCLEOTIDE SEQUENCE</scope>
    <source>
        <strain evidence="5">Bd21</strain>
    </source>
</reference>
<dbReference type="InterPro" id="IPR036388">
    <property type="entry name" value="WH-like_DNA-bd_sf"/>
</dbReference>
<keyword evidence="7" id="KW-1185">Reference proteome</keyword>
<dbReference type="SUPFAM" id="SSF52540">
    <property type="entry name" value="P-loop containing nucleoside triphosphate hydrolases"/>
    <property type="match status" value="1"/>
</dbReference>
<dbReference type="InterPro" id="IPR042197">
    <property type="entry name" value="Apaf_helical"/>
</dbReference>
<evidence type="ECO:0000313" key="7">
    <source>
        <dbReference type="Proteomes" id="UP000008810"/>
    </source>
</evidence>
<dbReference type="PANTHER" id="PTHR23155:SF1116">
    <property type="entry name" value="OS12G0273300 PROTEIN"/>
    <property type="match status" value="1"/>
</dbReference>
<dbReference type="GO" id="GO:0043531">
    <property type="term" value="F:ADP binding"/>
    <property type="evidence" value="ECO:0007669"/>
    <property type="project" value="InterPro"/>
</dbReference>
<dbReference type="GO" id="GO:0098542">
    <property type="term" value="P:defense response to other organism"/>
    <property type="evidence" value="ECO:0000318"/>
    <property type="project" value="GO_Central"/>
</dbReference>
<dbReference type="GO" id="GO:0002758">
    <property type="term" value="P:innate immune response-activating signaling pathway"/>
    <property type="evidence" value="ECO:0007669"/>
    <property type="project" value="UniProtKB-ARBA"/>
</dbReference>
<dbReference type="Pfam" id="PF23598">
    <property type="entry name" value="LRR_14"/>
    <property type="match status" value="1"/>
</dbReference>
<dbReference type="GO" id="GO:0009626">
    <property type="term" value="P:plant-type hypersensitive response"/>
    <property type="evidence" value="ECO:0007669"/>
    <property type="project" value="UniProtKB-ARBA"/>
</dbReference>
<accession>A0A0Q3JGE2</accession>
<name>A0A0Q3JGE2_BRADI</name>
<dbReference type="EMBL" id="CM000881">
    <property type="protein sequence ID" value="KQK11468.1"/>
    <property type="molecule type" value="Genomic_DNA"/>
</dbReference>
<evidence type="ECO:0000313" key="6">
    <source>
        <dbReference type="EnsemblPlants" id="KQK11468"/>
    </source>
</evidence>
<proteinExistence type="predicted"/>
<feature type="domain" description="Disease resistance R13L4/SHOC-2-like LRR" evidence="4">
    <location>
        <begin position="227"/>
        <end position="586"/>
    </location>
</feature>
<dbReference type="Pfam" id="PF23559">
    <property type="entry name" value="WHD_DRP"/>
    <property type="match status" value="1"/>
</dbReference>
<evidence type="ECO:0000259" key="3">
    <source>
        <dbReference type="Pfam" id="PF23559"/>
    </source>
</evidence>
<dbReference type="InterPro" id="IPR032675">
    <property type="entry name" value="LRR_dom_sf"/>
</dbReference>
<dbReference type="AlphaFoldDB" id="A0A0Q3JGE2"/>
<dbReference type="Gene3D" id="3.80.10.10">
    <property type="entry name" value="Ribonuclease Inhibitor"/>
    <property type="match status" value="1"/>
</dbReference>
<dbReference type="InParanoid" id="A0A0Q3JGE2"/>
<dbReference type="EnsemblPlants" id="KQK11468">
    <property type="protein sequence ID" value="KQK11468"/>
    <property type="gene ID" value="BRADI_2g60430v3"/>
</dbReference>
<dbReference type="SUPFAM" id="SSF52058">
    <property type="entry name" value="L domain-like"/>
    <property type="match status" value="1"/>
</dbReference>
<gene>
    <name evidence="5" type="ORF">BRADI_2g60430v3</name>
</gene>
<keyword evidence="1" id="KW-0677">Repeat</keyword>
<sequence>MKPLSNDVSRRLFYKRVFNHEIGCPHELMQVSEDILNKCGGIPLAIITIASLLVSNNRVKTKDQWHALLNSIGRGLTEDRSAEEMKKILLFSYYDLSSYLKPCLLYLSIYPEDYKIIRDELIWRWVAEGFVESGKQETSLYELGKSYYNELINKSMIQRVEIDDEERIEACCVHDMVLDLICSLSSEENFVMILDGTKRKVPNSQSKVRRLSIQDTKVDLATTRMPHVRSLTVYTKKIVDQVFLISSFQILRVLDLEDCSVLDIGCVMNLLHLRYLRLKDTHISELPTELGKLRFLQTLDLREAHHIRELPSSIVRLRHLVCLYVHIDMKLPSSMDNLTSLKVLVGVMVGGVSPHIFNLDIVKELSHLTKLRVLWIACCGLDYSQNKALVESVGKLHKVESLEIHIMRAWVPPHLCMPHFGEVAPFNFKTLPSWINPLSFPLLSYLYLFVNEVQQEDLRLLGMLPALRYISLTVGAGVIFSGEHVVEISSFTADAFPCAIECYFFGVAAVPSVFPQGAAPKLKRLRFSFPAIWIARGGFNMGMRHMPSLEKVEVHISRRGASTALVKKAEAALRAAANDHPNHPALRMF</sequence>
<dbReference type="InterPro" id="IPR044974">
    <property type="entry name" value="Disease_R_plants"/>
</dbReference>
<dbReference type="InterPro" id="IPR055414">
    <property type="entry name" value="LRR_R13L4/SHOC2-like"/>
</dbReference>
<dbReference type="Gramene" id="KQK11468">
    <property type="protein sequence ID" value="KQK11468"/>
    <property type="gene ID" value="BRADI_2g60430v3"/>
</dbReference>
<dbReference type="PANTHER" id="PTHR23155">
    <property type="entry name" value="DISEASE RESISTANCE PROTEIN RP"/>
    <property type="match status" value="1"/>
</dbReference>
<evidence type="ECO:0000259" key="4">
    <source>
        <dbReference type="Pfam" id="PF23598"/>
    </source>
</evidence>
<protein>
    <submittedName>
        <fullName evidence="5 6">Uncharacterized protein</fullName>
    </submittedName>
</protein>
<dbReference type="InterPro" id="IPR027417">
    <property type="entry name" value="P-loop_NTPase"/>
</dbReference>
<keyword evidence="2" id="KW-0611">Plant defense</keyword>
<evidence type="ECO:0000256" key="1">
    <source>
        <dbReference type="ARBA" id="ARBA00022737"/>
    </source>
</evidence>
<dbReference type="Proteomes" id="UP000008810">
    <property type="component" value="Chromosome 2"/>
</dbReference>
<dbReference type="Gene3D" id="1.10.10.10">
    <property type="entry name" value="Winged helix-like DNA-binding domain superfamily/Winged helix DNA-binding domain"/>
    <property type="match status" value="1"/>
</dbReference>
<organism evidence="5">
    <name type="scientific">Brachypodium distachyon</name>
    <name type="common">Purple false brome</name>
    <name type="synonym">Trachynia distachya</name>
    <dbReference type="NCBI Taxonomy" id="15368"/>
    <lineage>
        <taxon>Eukaryota</taxon>
        <taxon>Viridiplantae</taxon>
        <taxon>Streptophyta</taxon>
        <taxon>Embryophyta</taxon>
        <taxon>Tracheophyta</taxon>
        <taxon>Spermatophyta</taxon>
        <taxon>Magnoliopsida</taxon>
        <taxon>Liliopsida</taxon>
        <taxon>Poales</taxon>
        <taxon>Poaceae</taxon>
        <taxon>BOP clade</taxon>
        <taxon>Pooideae</taxon>
        <taxon>Stipodae</taxon>
        <taxon>Brachypodieae</taxon>
        <taxon>Brachypodium</taxon>
    </lineage>
</organism>
<evidence type="ECO:0000313" key="5">
    <source>
        <dbReference type="EMBL" id="KQK11468.1"/>
    </source>
</evidence>
<dbReference type="InterPro" id="IPR058922">
    <property type="entry name" value="WHD_DRP"/>
</dbReference>
<reference evidence="6" key="3">
    <citation type="submission" date="2018-08" db="UniProtKB">
        <authorList>
            <consortium name="EnsemblPlants"/>
        </authorList>
    </citation>
    <scope>IDENTIFICATION</scope>
    <source>
        <strain evidence="6">cv. Bd21</strain>
    </source>
</reference>
<feature type="domain" description="Disease resistance protein winged helix" evidence="3">
    <location>
        <begin position="109"/>
        <end position="181"/>
    </location>
</feature>